<comment type="caution">
    <text evidence="8">The sequence shown here is derived from an EMBL/GenBank/DDBJ whole genome shotgun (WGS) entry which is preliminary data.</text>
</comment>
<evidence type="ECO:0008006" key="10">
    <source>
        <dbReference type="Google" id="ProtNLM"/>
    </source>
</evidence>
<keyword evidence="5 7" id="KW-1133">Transmembrane helix</keyword>
<dbReference type="GO" id="GO:0016811">
    <property type="term" value="F:hydrolase activity, acting on carbon-nitrogen (but not peptide) bonds, in linear amides"/>
    <property type="evidence" value="ECO:0007669"/>
    <property type="project" value="InterPro"/>
</dbReference>
<dbReference type="GO" id="GO:0006672">
    <property type="term" value="P:ceramide metabolic process"/>
    <property type="evidence" value="ECO:0007669"/>
    <property type="project" value="InterPro"/>
</dbReference>
<dbReference type="AlphaFoldDB" id="A0A813LQ68"/>
<feature type="non-terminal residue" evidence="8">
    <location>
        <position position="1"/>
    </location>
</feature>
<comment type="similarity">
    <text evidence="2">Belongs to the alkaline ceramidase family.</text>
</comment>
<feature type="transmembrane region" description="Helical" evidence="7">
    <location>
        <begin position="199"/>
        <end position="215"/>
    </location>
</feature>
<evidence type="ECO:0000256" key="6">
    <source>
        <dbReference type="ARBA" id="ARBA00023136"/>
    </source>
</evidence>
<feature type="transmembrane region" description="Helical" evidence="7">
    <location>
        <begin position="162"/>
        <end position="179"/>
    </location>
</feature>
<evidence type="ECO:0000256" key="1">
    <source>
        <dbReference type="ARBA" id="ARBA00004141"/>
    </source>
</evidence>
<evidence type="ECO:0000313" key="9">
    <source>
        <dbReference type="Proteomes" id="UP000626109"/>
    </source>
</evidence>
<proteinExistence type="inferred from homology"/>
<evidence type="ECO:0000256" key="3">
    <source>
        <dbReference type="ARBA" id="ARBA00022692"/>
    </source>
</evidence>
<evidence type="ECO:0000256" key="7">
    <source>
        <dbReference type="SAM" id="Phobius"/>
    </source>
</evidence>
<protein>
    <recommendedName>
        <fullName evidence="10">Post-GPI attachment to proteins factor 3</fullName>
    </recommendedName>
</protein>
<sequence length="269" mass="29853">MSLPADGKGGLRRLAAWPLIPIVTSLIVTAAVALALGVFALAAGDNVWLGQDVKRGVAQNRVYCEEDRVHSSVRTPINSWSNLAYIAAGGWVLGRAIEVWRLERIFSTVGPRPAALETLRLDNALPVPLLLLSGLSTVSLGLGSFFYHAALTRLMQQYDVACMYWVMDAAIAATMWRWLRRLSALAPSPWLRPRRLLHLLPLLLLVLAADLIFFYKKWEISATEWFSAQLAVVSGSEALHILLGWPPVCTSERQEKRTVRCCLPCRRPS</sequence>
<evidence type="ECO:0000256" key="4">
    <source>
        <dbReference type="ARBA" id="ARBA00022801"/>
    </source>
</evidence>
<gene>
    <name evidence="8" type="ORF">PGLA2088_LOCUS47782</name>
</gene>
<comment type="subcellular location">
    <subcellularLocation>
        <location evidence="1">Membrane</location>
        <topology evidence="1">Multi-pass membrane protein</topology>
    </subcellularLocation>
</comment>
<keyword evidence="4" id="KW-0378">Hydrolase</keyword>
<dbReference type="Pfam" id="PF05875">
    <property type="entry name" value="Ceramidase"/>
    <property type="match status" value="1"/>
</dbReference>
<dbReference type="EMBL" id="CAJNNW010036538">
    <property type="protein sequence ID" value="CAE8735338.1"/>
    <property type="molecule type" value="Genomic_DNA"/>
</dbReference>
<organism evidence="8 9">
    <name type="scientific">Polarella glacialis</name>
    <name type="common">Dinoflagellate</name>
    <dbReference type="NCBI Taxonomy" id="89957"/>
    <lineage>
        <taxon>Eukaryota</taxon>
        <taxon>Sar</taxon>
        <taxon>Alveolata</taxon>
        <taxon>Dinophyceae</taxon>
        <taxon>Suessiales</taxon>
        <taxon>Suessiaceae</taxon>
        <taxon>Polarella</taxon>
    </lineage>
</organism>
<reference evidence="8" key="1">
    <citation type="submission" date="2021-02" db="EMBL/GenBank/DDBJ databases">
        <authorList>
            <person name="Dougan E. K."/>
            <person name="Rhodes N."/>
            <person name="Thang M."/>
            <person name="Chan C."/>
        </authorList>
    </citation>
    <scope>NUCLEOTIDE SEQUENCE</scope>
</reference>
<dbReference type="GO" id="GO:0016020">
    <property type="term" value="C:membrane"/>
    <property type="evidence" value="ECO:0007669"/>
    <property type="project" value="UniProtKB-SubCell"/>
</dbReference>
<dbReference type="Proteomes" id="UP000626109">
    <property type="component" value="Unassembled WGS sequence"/>
</dbReference>
<keyword evidence="3 7" id="KW-0812">Transmembrane</keyword>
<evidence type="ECO:0000256" key="5">
    <source>
        <dbReference type="ARBA" id="ARBA00022989"/>
    </source>
</evidence>
<accession>A0A813LQ68</accession>
<feature type="transmembrane region" description="Helical" evidence="7">
    <location>
        <begin position="20"/>
        <end position="43"/>
    </location>
</feature>
<keyword evidence="6 7" id="KW-0472">Membrane</keyword>
<dbReference type="InterPro" id="IPR008901">
    <property type="entry name" value="ACER"/>
</dbReference>
<evidence type="ECO:0000313" key="8">
    <source>
        <dbReference type="EMBL" id="CAE8735338.1"/>
    </source>
</evidence>
<feature type="transmembrane region" description="Helical" evidence="7">
    <location>
        <begin position="129"/>
        <end position="150"/>
    </location>
</feature>
<name>A0A813LQ68_POLGL</name>
<evidence type="ECO:0000256" key="2">
    <source>
        <dbReference type="ARBA" id="ARBA00009780"/>
    </source>
</evidence>